<reference evidence="2 3" key="1">
    <citation type="submission" date="2016-11" db="EMBL/GenBank/DDBJ databases">
        <authorList>
            <person name="Jaros S."/>
            <person name="Januszkiewicz K."/>
            <person name="Wedrychowicz H."/>
        </authorList>
    </citation>
    <scope>NUCLEOTIDE SEQUENCE [LARGE SCALE GENOMIC DNA]</scope>
    <source>
        <strain evidence="2 3">DSM 21120</strain>
    </source>
</reference>
<dbReference type="STRING" id="1120995.SAMN02745245_00293"/>
<keyword evidence="3" id="KW-1185">Reference proteome</keyword>
<sequence>MTEETLLAKNYKKYEGENIDIYFNLEVCEHSGKCVKGDNEVFDTERKPWIMPLASHTERIQEVIKTCPSGALKYKLKDSDEILP</sequence>
<proteinExistence type="predicted"/>
<evidence type="ECO:0000313" key="3">
    <source>
        <dbReference type="Proteomes" id="UP000184032"/>
    </source>
</evidence>
<dbReference type="OrthoDB" id="9793389at2"/>
<evidence type="ECO:0000259" key="1">
    <source>
        <dbReference type="Pfam" id="PF06902"/>
    </source>
</evidence>
<dbReference type="AlphaFoldDB" id="A0A1M5PEG4"/>
<gene>
    <name evidence="2" type="ORF">SAMN02745245_00293</name>
</gene>
<organism evidence="2 3">
    <name type="scientific">Anaerosphaera aminiphila DSM 21120</name>
    <dbReference type="NCBI Taxonomy" id="1120995"/>
    <lineage>
        <taxon>Bacteria</taxon>
        <taxon>Bacillati</taxon>
        <taxon>Bacillota</taxon>
        <taxon>Tissierellia</taxon>
        <taxon>Tissierellales</taxon>
        <taxon>Peptoniphilaceae</taxon>
        <taxon>Anaerosphaera</taxon>
    </lineage>
</organism>
<dbReference type="InterPro" id="IPR010693">
    <property type="entry name" value="Divergent_4Fe-4S_mono-cluster"/>
</dbReference>
<feature type="domain" description="Divergent 4Fe-4S mono-cluster" evidence="1">
    <location>
        <begin position="14"/>
        <end position="75"/>
    </location>
</feature>
<dbReference type="EMBL" id="FQXI01000001">
    <property type="protein sequence ID" value="SHH00141.1"/>
    <property type="molecule type" value="Genomic_DNA"/>
</dbReference>
<name>A0A1M5PEG4_9FIRM</name>
<evidence type="ECO:0000313" key="2">
    <source>
        <dbReference type="EMBL" id="SHH00141.1"/>
    </source>
</evidence>
<dbReference type="Proteomes" id="UP000184032">
    <property type="component" value="Unassembled WGS sequence"/>
</dbReference>
<dbReference type="RefSeq" id="WP_073183065.1">
    <property type="nucleotide sequence ID" value="NZ_FQXI01000001.1"/>
</dbReference>
<dbReference type="Pfam" id="PF06902">
    <property type="entry name" value="Fer4_19"/>
    <property type="match status" value="1"/>
</dbReference>
<accession>A0A1M5PEG4</accession>
<protein>
    <submittedName>
        <fullName evidence="2">Uncharacterized Fe-S cluster protein YjdI</fullName>
    </submittedName>
</protein>